<dbReference type="GO" id="GO:0016323">
    <property type="term" value="C:basolateral plasma membrane"/>
    <property type="evidence" value="ECO:0007669"/>
    <property type="project" value="TreeGrafter"/>
</dbReference>
<evidence type="ECO:0000259" key="1">
    <source>
        <dbReference type="PROSITE" id="PS50106"/>
    </source>
</evidence>
<organism evidence="2 3">
    <name type="scientific">Angiostrongylus cantonensis</name>
    <name type="common">Rat lungworm</name>
    <dbReference type="NCBI Taxonomy" id="6313"/>
    <lineage>
        <taxon>Eukaryota</taxon>
        <taxon>Metazoa</taxon>
        <taxon>Ecdysozoa</taxon>
        <taxon>Nematoda</taxon>
        <taxon>Chromadorea</taxon>
        <taxon>Rhabditida</taxon>
        <taxon>Rhabditina</taxon>
        <taxon>Rhabditomorpha</taxon>
        <taxon>Strongyloidea</taxon>
        <taxon>Metastrongylidae</taxon>
        <taxon>Angiostrongylus</taxon>
    </lineage>
</organism>
<dbReference type="InterPro" id="IPR050614">
    <property type="entry name" value="Synaptic_Scaffolding_LAP-MAGUK"/>
</dbReference>
<dbReference type="AlphaFoldDB" id="A0A158PCJ9"/>
<dbReference type="Pfam" id="PF00595">
    <property type="entry name" value="PDZ"/>
    <property type="match status" value="4"/>
</dbReference>
<keyword evidence="2" id="KW-1185">Reference proteome</keyword>
<dbReference type="WBParaSite" id="ACAC_0001263701-mRNA-1">
    <property type="protein sequence ID" value="ACAC_0001263701-mRNA-1"/>
    <property type="gene ID" value="ACAC_0001263701"/>
</dbReference>
<dbReference type="GO" id="GO:0098609">
    <property type="term" value="P:cell-cell adhesion"/>
    <property type="evidence" value="ECO:0007669"/>
    <property type="project" value="TreeGrafter"/>
</dbReference>
<dbReference type="SUPFAM" id="SSF50156">
    <property type="entry name" value="PDZ domain-like"/>
    <property type="match status" value="4"/>
</dbReference>
<evidence type="ECO:0000313" key="2">
    <source>
        <dbReference type="Proteomes" id="UP000035642"/>
    </source>
</evidence>
<dbReference type="GO" id="GO:0045197">
    <property type="term" value="P:establishment or maintenance of epithelial cell apical/basal polarity"/>
    <property type="evidence" value="ECO:0007669"/>
    <property type="project" value="TreeGrafter"/>
</dbReference>
<dbReference type="PROSITE" id="PS50106">
    <property type="entry name" value="PDZ"/>
    <property type="match status" value="4"/>
</dbReference>
<dbReference type="PANTHER" id="PTHR23119">
    <property type="entry name" value="DISCS LARGE"/>
    <property type="match status" value="1"/>
</dbReference>
<accession>A0A158PCJ9</accession>
<feature type="domain" description="PDZ" evidence="1">
    <location>
        <begin position="192"/>
        <end position="263"/>
    </location>
</feature>
<sequence length="600" mass="64280">MLPQELQLPETGQTKNVAFASDVPEAPSLCRLKRINTPHFKGVRGALLTSPERDRSTVVSPVNRDGVSRKICIVRDGNGHLGLSIAGGLGSTPFVEGDCSLFVSRVTPDGPASIAGLRVNDKLLRQCAKNVVNNVDVSCASHDEAVRAMNEPGDVVELLILRKEDKFPEQFVDVSHLSDSSDVPINSRETLSVTLKRDASGSPGFAVASSPCGASDGLFISYITPNGPAVLLNARQLKVGDRVVSINGTRLKGVRHDQAVALLTGNPYEDVYITVMVVLMKDGKSLGLSIVGGCDHSSHPFGVDRPGVFISKITTNSPADRCQRLRIGDRILEVNDRDIRKAQHIEAVEVALKQSGPRVVLLVTHEPQPPGMRIITVTRKDGQSLGILIHGGVGKPAANPADERDEGIFVEKIEPSSVCHQAGLQVGHRLIEVNGDSLLGCDQSEAAAILRSSNELRILVCDGYNLANVPRTDDRDTASSRSSSNMMLADENKLTSTTSVASAVINNPKSVRIPPAVAPKPTLRNSQLQNVPFIPEITQPEKLTFASKLPAIGEDGSVPPSERILSNDISIERSTVVDAVTGERKVIVVEKSVTKREASF</sequence>
<evidence type="ECO:0000313" key="3">
    <source>
        <dbReference type="WBParaSite" id="ACAC_0001263701-mRNA-1"/>
    </source>
</evidence>
<dbReference type="InterPro" id="IPR036034">
    <property type="entry name" value="PDZ_sf"/>
</dbReference>
<name>A0A158PCJ9_ANGCA</name>
<dbReference type="GO" id="GO:0043113">
    <property type="term" value="P:receptor clustering"/>
    <property type="evidence" value="ECO:0007669"/>
    <property type="project" value="TreeGrafter"/>
</dbReference>
<dbReference type="Proteomes" id="UP000035642">
    <property type="component" value="Unassembled WGS sequence"/>
</dbReference>
<dbReference type="GO" id="GO:0097120">
    <property type="term" value="P:receptor localization to synapse"/>
    <property type="evidence" value="ECO:0007669"/>
    <property type="project" value="TreeGrafter"/>
</dbReference>
<feature type="domain" description="PDZ" evidence="1">
    <location>
        <begin position="70"/>
        <end position="164"/>
    </location>
</feature>
<dbReference type="GO" id="GO:0019901">
    <property type="term" value="F:protein kinase binding"/>
    <property type="evidence" value="ECO:0007669"/>
    <property type="project" value="TreeGrafter"/>
</dbReference>
<dbReference type="Gene3D" id="2.30.42.10">
    <property type="match status" value="4"/>
</dbReference>
<reference evidence="2" key="1">
    <citation type="submission" date="2012-09" db="EMBL/GenBank/DDBJ databases">
        <authorList>
            <person name="Martin A.A."/>
        </authorList>
    </citation>
    <scope>NUCLEOTIDE SEQUENCE</scope>
</reference>
<dbReference type="SMART" id="SM00228">
    <property type="entry name" value="PDZ"/>
    <property type="match status" value="4"/>
</dbReference>
<proteinExistence type="predicted"/>
<reference evidence="3" key="2">
    <citation type="submission" date="2016-04" db="UniProtKB">
        <authorList>
            <consortium name="WormBaseParasite"/>
        </authorList>
    </citation>
    <scope>IDENTIFICATION</scope>
</reference>
<feature type="domain" description="PDZ" evidence="1">
    <location>
        <begin position="374"/>
        <end position="455"/>
    </location>
</feature>
<feature type="domain" description="PDZ" evidence="1">
    <location>
        <begin position="276"/>
        <end position="367"/>
    </location>
</feature>
<dbReference type="STRING" id="6313.A0A158PCJ9"/>
<protein>
    <submittedName>
        <fullName evidence="3">Glutamate receptor-interacting protein 1</fullName>
    </submittedName>
</protein>
<dbReference type="InterPro" id="IPR001478">
    <property type="entry name" value="PDZ"/>
</dbReference>
<dbReference type="PANTHER" id="PTHR23119:SF44">
    <property type="entry name" value="PROTEIN LAP4"/>
    <property type="match status" value="1"/>
</dbReference>
<dbReference type="GO" id="GO:0030054">
    <property type="term" value="C:cell junction"/>
    <property type="evidence" value="ECO:0007669"/>
    <property type="project" value="TreeGrafter"/>
</dbReference>